<dbReference type="Proteomes" id="UP001583172">
    <property type="component" value="Unassembled WGS sequence"/>
</dbReference>
<evidence type="ECO:0000313" key="3">
    <source>
        <dbReference type="Proteomes" id="UP001583172"/>
    </source>
</evidence>
<evidence type="ECO:0000256" key="1">
    <source>
        <dbReference type="SAM" id="Phobius"/>
    </source>
</evidence>
<sequence length="338" mass="38181">MAGLSDGSMSNVCKPRVIGLGTAGLLPDSIPITVDCLHASLASVIRNFGTYRGPIPGTNTEPERRAAPSLRSLESANVSFHALKNLAGVRVMWTSSSCEHLELDLQTNVLKLFRHPSFCAMILLTSDWVLSRECTTSHLSQFFRDLVMVDDRDANVDSGQLVDMKYHREILLTFRIIFGQDKASMITRLGERRLKPGYMSWWYWWWRRRGTEDLFWNPPWDVPEEKDPLLSKLCGEDWRNVKVYEEIDAGPAKAAYAVDEEFPHFADRLMALQEFVKTQNPGDFWTLLKDRRDMNRLWTIRSAVLLGIGVAVLSVLQLLVGIAQLVVAIKDLEAGGDG</sequence>
<keyword evidence="3" id="KW-1185">Reference proteome</keyword>
<organism evidence="2 3">
    <name type="scientific">Humicola insolens</name>
    <name type="common">Soft-rot fungus</name>
    <dbReference type="NCBI Taxonomy" id="85995"/>
    <lineage>
        <taxon>Eukaryota</taxon>
        <taxon>Fungi</taxon>
        <taxon>Dikarya</taxon>
        <taxon>Ascomycota</taxon>
        <taxon>Pezizomycotina</taxon>
        <taxon>Sordariomycetes</taxon>
        <taxon>Sordariomycetidae</taxon>
        <taxon>Sordariales</taxon>
        <taxon>Chaetomiaceae</taxon>
        <taxon>Mycothermus</taxon>
    </lineage>
</organism>
<dbReference type="EMBL" id="JAZGSY010000193">
    <property type="protein sequence ID" value="KAL1838785.1"/>
    <property type="molecule type" value="Genomic_DNA"/>
</dbReference>
<reference evidence="2 3" key="1">
    <citation type="journal article" date="2024" name="Commun. Biol.">
        <title>Comparative genomic analysis of thermophilic fungi reveals convergent evolutionary adaptations and gene losses.</title>
        <authorList>
            <person name="Steindorff A.S."/>
            <person name="Aguilar-Pontes M.V."/>
            <person name="Robinson A.J."/>
            <person name="Andreopoulos B."/>
            <person name="LaButti K."/>
            <person name="Kuo A."/>
            <person name="Mondo S."/>
            <person name="Riley R."/>
            <person name="Otillar R."/>
            <person name="Haridas S."/>
            <person name="Lipzen A."/>
            <person name="Grimwood J."/>
            <person name="Schmutz J."/>
            <person name="Clum A."/>
            <person name="Reid I.D."/>
            <person name="Moisan M.C."/>
            <person name="Butler G."/>
            <person name="Nguyen T.T.M."/>
            <person name="Dewar K."/>
            <person name="Conant G."/>
            <person name="Drula E."/>
            <person name="Henrissat B."/>
            <person name="Hansel C."/>
            <person name="Singer S."/>
            <person name="Hutchinson M.I."/>
            <person name="de Vries R.P."/>
            <person name="Natvig D.O."/>
            <person name="Powell A.J."/>
            <person name="Tsang A."/>
            <person name="Grigoriev I.V."/>
        </authorList>
    </citation>
    <scope>NUCLEOTIDE SEQUENCE [LARGE SCALE GENOMIC DNA]</scope>
    <source>
        <strain evidence="2 3">CBS 620.91</strain>
    </source>
</reference>
<keyword evidence="1" id="KW-0812">Transmembrane</keyword>
<proteinExistence type="predicted"/>
<gene>
    <name evidence="2" type="ORF">VTJ49DRAFT_2213</name>
</gene>
<keyword evidence="1" id="KW-0472">Membrane</keyword>
<protein>
    <submittedName>
        <fullName evidence="2">Uncharacterized protein</fullName>
    </submittedName>
</protein>
<comment type="caution">
    <text evidence="2">The sequence shown here is derived from an EMBL/GenBank/DDBJ whole genome shotgun (WGS) entry which is preliminary data.</text>
</comment>
<name>A0ABR3VAC4_HUMIN</name>
<feature type="transmembrane region" description="Helical" evidence="1">
    <location>
        <begin position="303"/>
        <end position="329"/>
    </location>
</feature>
<keyword evidence="1" id="KW-1133">Transmembrane helix</keyword>
<evidence type="ECO:0000313" key="2">
    <source>
        <dbReference type="EMBL" id="KAL1838785.1"/>
    </source>
</evidence>
<accession>A0ABR3VAC4</accession>